<dbReference type="AlphaFoldDB" id="A0A7G5H1G4"/>
<gene>
    <name evidence="2" type="ORF">H3H32_08680</name>
</gene>
<dbReference type="EMBL" id="CP059732">
    <property type="protein sequence ID" value="QMW04956.1"/>
    <property type="molecule type" value="Genomic_DNA"/>
</dbReference>
<evidence type="ECO:0000313" key="2">
    <source>
        <dbReference type="EMBL" id="QMW04956.1"/>
    </source>
</evidence>
<protein>
    <submittedName>
        <fullName evidence="2">Uncharacterized protein</fullName>
    </submittedName>
</protein>
<keyword evidence="1" id="KW-0732">Signal</keyword>
<evidence type="ECO:0000313" key="3">
    <source>
        <dbReference type="Proteomes" id="UP000515369"/>
    </source>
</evidence>
<accession>A0A7G5H1G4</accession>
<evidence type="ECO:0000256" key="1">
    <source>
        <dbReference type="SAM" id="SignalP"/>
    </source>
</evidence>
<dbReference type="Proteomes" id="UP000515369">
    <property type="component" value="Chromosome"/>
</dbReference>
<name>A0A7G5H1G4_9BACT</name>
<proteinExistence type="predicted"/>
<feature type="signal peptide" evidence="1">
    <location>
        <begin position="1"/>
        <end position="23"/>
    </location>
</feature>
<sequence length="202" mass="23078">MRKILWWFASAGMLYFVAAPGLAQSSSNFLIDYTREGAWRYTSVRETPYQSNGRVIQHQLTALGKKLNHLSVVDAPAYSQLQSDLHGYLQRLENDSPDYGRAEVYHSVLLRLMQFEESIKESLIDNRHRDPRPIAADAAKPDEGQQAAVLPYALLFRRQDHRSKLVHFVTSGKVTILKHGPTYCLVRCGPHEGYLHKGMILW</sequence>
<feature type="chain" id="PRO_5028811343" evidence="1">
    <location>
        <begin position="24"/>
        <end position="202"/>
    </location>
</feature>
<organism evidence="2 3">
    <name type="scientific">Spirosoma foliorum</name>
    <dbReference type="NCBI Taxonomy" id="2710596"/>
    <lineage>
        <taxon>Bacteria</taxon>
        <taxon>Pseudomonadati</taxon>
        <taxon>Bacteroidota</taxon>
        <taxon>Cytophagia</taxon>
        <taxon>Cytophagales</taxon>
        <taxon>Cytophagaceae</taxon>
        <taxon>Spirosoma</taxon>
    </lineage>
</organism>
<keyword evidence="3" id="KW-1185">Reference proteome</keyword>
<dbReference type="KEGG" id="sfol:H3H32_08680"/>
<dbReference type="RefSeq" id="WP_182462306.1">
    <property type="nucleotide sequence ID" value="NZ_CP059732.1"/>
</dbReference>
<reference evidence="2 3" key="1">
    <citation type="submission" date="2020-07" db="EMBL/GenBank/DDBJ databases">
        <title>Spirosoma foliorum sp. nov., isolated from the leaves on the Nejang mountain Korea, Republic of.</title>
        <authorList>
            <person name="Ho H."/>
            <person name="Lee Y.-J."/>
            <person name="Nurcahyanto D.-A."/>
            <person name="Kim S.-G."/>
        </authorList>
    </citation>
    <scope>NUCLEOTIDE SEQUENCE [LARGE SCALE GENOMIC DNA]</scope>
    <source>
        <strain evidence="2 3">PL0136</strain>
    </source>
</reference>